<feature type="domain" description="Xylanolytic transcriptional activator regulatory" evidence="8">
    <location>
        <begin position="618"/>
        <end position="715"/>
    </location>
</feature>
<reference evidence="9" key="3">
    <citation type="submission" date="2010-09" db="EMBL/GenBank/DDBJ databases">
        <title>Annotation of Gaeumannomyces graminis var. tritici R3-111a-1.</title>
        <authorList>
            <consortium name="The Broad Institute Genome Sequencing Platform"/>
            <person name="Ma L.-J."/>
            <person name="Dead R."/>
            <person name="Young S.K."/>
            <person name="Zeng Q."/>
            <person name="Gargeya S."/>
            <person name="Fitzgerald M."/>
            <person name="Haas B."/>
            <person name="Abouelleil A."/>
            <person name="Alvarado L."/>
            <person name="Arachchi H.M."/>
            <person name="Berlin A."/>
            <person name="Brown A."/>
            <person name="Chapman S.B."/>
            <person name="Chen Z."/>
            <person name="Dunbar C."/>
            <person name="Freedman E."/>
            <person name="Gearin G."/>
            <person name="Gellesch M."/>
            <person name="Goldberg J."/>
            <person name="Griggs A."/>
            <person name="Gujja S."/>
            <person name="Heiman D."/>
            <person name="Howarth C."/>
            <person name="Larson L."/>
            <person name="Lui A."/>
            <person name="MacDonald P.J.P."/>
            <person name="Mehta T."/>
            <person name="Montmayeur A."/>
            <person name="Murphy C."/>
            <person name="Neiman D."/>
            <person name="Pearson M."/>
            <person name="Priest M."/>
            <person name="Roberts A."/>
            <person name="Saif S."/>
            <person name="Shea T."/>
            <person name="Shenoy N."/>
            <person name="Sisk P."/>
            <person name="Stolte C."/>
            <person name="Sykes S."/>
            <person name="Yandava C."/>
            <person name="Wortman J."/>
            <person name="Nusbaum C."/>
            <person name="Birren B."/>
        </authorList>
    </citation>
    <scope>NUCLEOTIDE SEQUENCE</scope>
    <source>
        <strain evidence="9">R3-111a-1</strain>
    </source>
</reference>
<evidence type="ECO:0000256" key="4">
    <source>
        <dbReference type="ARBA" id="ARBA00023163"/>
    </source>
</evidence>
<organism evidence="9">
    <name type="scientific">Gaeumannomyces tritici (strain R3-111a-1)</name>
    <name type="common">Wheat and barley take-all root rot fungus</name>
    <name type="synonym">Gaeumannomyces graminis var. tritici</name>
    <dbReference type="NCBI Taxonomy" id="644352"/>
    <lineage>
        <taxon>Eukaryota</taxon>
        <taxon>Fungi</taxon>
        <taxon>Dikarya</taxon>
        <taxon>Ascomycota</taxon>
        <taxon>Pezizomycotina</taxon>
        <taxon>Sordariomycetes</taxon>
        <taxon>Sordariomycetidae</taxon>
        <taxon>Magnaporthales</taxon>
        <taxon>Magnaporthaceae</taxon>
        <taxon>Gaeumannomyces</taxon>
    </lineage>
</organism>
<dbReference type="RefSeq" id="XP_009228055.1">
    <property type="nucleotide sequence ID" value="XM_009229791.1"/>
</dbReference>
<dbReference type="AlphaFoldDB" id="J3PEG9"/>
<evidence type="ECO:0000313" key="11">
    <source>
        <dbReference type="Proteomes" id="UP000006039"/>
    </source>
</evidence>
<feature type="compositionally biased region" description="Low complexity" evidence="6">
    <location>
        <begin position="800"/>
        <end position="812"/>
    </location>
</feature>
<dbReference type="STRING" id="644352.J3PEG9"/>
<evidence type="ECO:0000256" key="3">
    <source>
        <dbReference type="ARBA" id="ARBA00023125"/>
    </source>
</evidence>
<keyword evidence="7" id="KW-0472">Membrane</keyword>
<dbReference type="Pfam" id="PF04082">
    <property type="entry name" value="Fungal_trans"/>
    <property type="match status" value="1"/>
</dbReference>
<dbReference type="EnsemblFungi" id="EJT70877">
    <property type="protein sequence ID" value="EJT70877"/>
    <property type="gene ID" value="GGTG_11900"/>
</dbReference>
<protein>
    <submittedName>
        <fullName evidence="9">Transcriptional activator xlnR</fullName>
    </submittedName>
</protein>
<keyword evidence="3" id="KW-0238">DNA-binding</keyword>
<gene>
    <name evidence="10" type="primary">20352358</name>
    <name evidence="9" type="ORF">GGTG_11900</name>
</gene>
<feature type="compositionally biased region" description="Polar residues" evidence="6">
    <location>
        <begin position="31"/>
        <end position="43"/>
    </location>
</feature>
<keyword evidence="1" id="KW-0862">Zinc</keyword>
<feature type="transmembrane region" description="Helical" evidence="7">
    <location>
        <begin position="1028"/>
        <end position="1048"/>
    </location>
</feature>
<reference evidence="10" key="5">
    <citation type="submission" date="2018-04" db="UniProtKB">
        <authorList>
            <consortium name="EnsemblFungi"/>
        </authorList>
    </citation>
    <scope>IDENTIFICATION</scope>
    <source>
        <strain evidence="10">R3-111a-1</strain>
    </source>
</reference>
<dbReference type="EMBL" id="GL385401">
    <property type="protein sequence ID" value="EJT70877.1"/>
    <property type="molecule type" value="Genomic_DNA"/>
</dbReference>
<feature type="region of interest" description="Disordered" evidence="6">
    <location>
        <begin position="848"/>
        <end position="957"/>
    </location>
</feature>
<accession>J3PEG9</accession>
<evidence type="ECO:0000256" key="5">
    <source>
        <dbReference type="ARBA" id="ARBA00023242"/>
    </source>
</evidence>
<sequence length="1130" mass="116888">MSGASGDSTRPDPSQAMDNTSSKESCHTRRSSSGAHGDGSQQQWRHHSHRASFGSSNGHAPTTHYASHHGGGPGSTPSPSVSSPSGGGGPAFHGQVLSPPSTASGEARPSSFFIRHGNSYSDSAAVPRPPVHGSNGSHGITTTAQPESRDGGGLTLAGPQQQYHQQHHHHHHPAVSTSTTVLPGILTVPAGPNTAASPPTVHPSIPAYLPSLHSPSTAVSASGGSYGTSVHAHMQLASLLDSTAVMDHPGTAAVGMSSAHHHHHHHQSATTALARAGGPQHEGTSPPGGRVPSVAGSQHTAGGPGGGGTDAAPSDESAGYPSPDHGAGSVSGGVGLSPHAQPRGVSFSGQGSSGGIIGRTPGHGHSRGSFSTSATSVTGGVGPGNSTVGAAEPGGSGSLGGGAAGGMASTSTPPLFPDIQRVSSLYRAPSADCRYACLAPVLPYLGNIIPASVACDLLDVYLTEPGSSLFRCASPYILTRIFRKRSLLHPTRPRPTTPALLATMLWCAAQTADIVLLHVPGSRSKITNALYELSTSLISARDPDRWRRIHGGLRVENDQSQNHYAAYIRNMHGGGVGGIGAHQPETTATNEPAGLVDDVLTLVLLSIAVSGGDFKSDCFKWWSKAIRLTLALGLHREDDRCSASISPCANPLCSCRRDQDVHTLAGQEACEERRRVFWLVYCLDRHLSLSFNSVLSIPDSYCQVYAPLPEGVWEDLDAVSSTTDMPARVLGPPGVVTGTGFFEYFLPLMATLGDIIEVHHRRLHPRLGGLDDSGAVALIGGRLAACERSLERMALEAEHSSSAATTGTAGTAEAHHPVHHDYRANSAAAGGDDVGAGRVGSITIAPLSPAPIGGTPGPHIKDLVTGGVAGAASSTSTHGGNGNGNGHSSGSTARGGSVGAGGGSGTGGHGSIAPAASSVGAAVGNGGGGSGSGSTSPLQRRPQPHKTHNSTRPATARDRSRLQLVLAYSTHILHVLHVLLHGKWDAISMLDDDDDWITSTRFNDCATHAISASQAVSRILRHDPELTFMPYLFGIYLLHGSFILLLFADRMPQLGGPNQSVEQACETIVRAHEVCVVTLSTEFQKNFRKVLRSTLYSVRGSSPTEWEEHKARRRALSLYRWTRGAKGLAL</sequence>
<keyword evidence="7" id="KW-0812">Transmembrane</keyword>
<evidence type="ECO:0000256" key="1">
    <source>
        <dbReference type="ARBA" id="ARBA00022833"/>
    </source>
</evidence>
<dbReference type="SMART" id="SM00906">
    <property type="entry name" value="Fungal_trans"/>
    <property type="match status" value="1"/>
</dbReference>
<dbReference type="CDD" id="cd12148">
    <property type="entry name" value="fungal_TF_MHR"/>
    <property type="match status" value="1"/>
</dbReference>
<feature type="compositionally biased region" description="Polar residues" evidence="6">
    <location>
        <begin position="1"/>
        <end position="23"/>
    </location>
</feature>
<evidence type="ECO:0000256" key="6">
    <source>
        <dbReference type="SAM" id="MobiDB-lite"/>
    </source>
</evidence>
<dbReference type="PANTHER" id="PTHR47663:SF1">
    <property type="entry name" value="XYLANOLYTIC TRANSCRIPTIONAL ACTIVATOR XLNR-RELATED"/>
    <property type="match status" value="1"/>
</dbReference>
<feature type="region of interest" description="Disordered" evidence="6">
    <location>
        <begin position="251"/>
        <end position="412"/>
    </location>
</feature>
<evidence type="ECO:0000313" key="9">
    <source>
        <dbReference type="EMBL" id="EJT70877.1"/>
    </source>
</evidence>
<dbReference type="PANTHER" id="PTHR47663">
    <property type="entry name" value="XYLANOLYTIC TRANSCRIPTIONAL ACTIVATOR XLNR-RELATED"/>
    <property type="match status" value="1"/>
</dbReference>
<keyword evidence="2" id="KW-0805">Transcription regulation</keyword>
<keyword evidence="5" id="KW-0539">Nucleus</keyword>
<dbReference type="OrthoDB" id="5365785at2759"/>
<dbReference type="InterPro" id="IPR007219">
    <property type="entry name" value="XnlR_reg_dom"/>
</dbReference>
<keyword evidence="7" id="KW-1133">Transmembrane helix</keyword>
<dbReference type="HOGENOM" id="CLU_006123_0_0_1"/>
<dbReference type="InterPro" id="IPR051439">
    <property type="entry name" value="XlnR/Xlr1"/>
</dbReference>
<evidence type="ECO:0000256" key="2">
    <source>
        <dbReference type="ARBA" id="ARBA00023015"/>
    </source>
</evidence>
<feature type="compositionally biased region" description="Gly residues" evidence="6">
    <location>
        <begin position="896"/>
        <end position="910"/>
    </location>
</feature>
<feature type="compositionally biased region" description="Gly residues" evidence="6">
    <location>
        <begin position="923"/>
        <end position="932"/>
    </location>
</feature>
<feature type="compositionally biased region" description="Polar residues" evidence="6">
    <location>
        <begin position="368"/>
        <end position="388"/>
    </location>
</feature>
<feature type="compositionally biased region" description="Low complexity" evidence="6">
    <location>
        <begin position="911"/>
        <end position="922"/>
    </location>
</feature>
<feature type="compositionally biased region" description="Low complexity" evidence="6">
    <location>
        <begin position="864"/>
        <end position="878"/>
    </location>
</feature>
<dbReference type="Proteomes" id="UP000006039">
    <property type="component" value="Unassembled WGS sequence"/>
</dbReference>
<evidence type="ECO:0000313" key="10">
    <source>
        <dbReference type="EnsemblFungi" id="EJT70877"/>
    </source>
</evidence>
<reference evidence="10" key="4">
    <citation type="journal article" date="2015" name="G3 (Bethesda)">
        <title>Genome sequences of three phytopathogenic species of the Magnaporthaceae family of fungi.</title>
        <authorList>
            <person name="Okagaki L.H."/>
            <person name="Nunes C.C."/>
            <person name="Sailsbery J."/>
            <person name="Clay B."/>
            <person name="Brown D."/>
            <person name="John T."/>
            <person name="Oh Y."/>
            <person name="Young N."/>
            <person name="Fitzgerald M."/>
            <person name="Haas B.J."/>
            <person name="Zeng Q."/>
            <person name="Young S."/>
            <person name="Adiconis X."/>
            <person name="Fan L."/>
            <person name="Levin J.Z."/>
            <person name="Mitchell T.K."/>
            <person name="Okubara P.A."/>
            <person name="Farman M.L."/>
            <person name="Kohn L.M."/>
            <person name="Birren B."/>
            <person name="Ma L.-J."/>
            <person name="Dean R.A."/>
        </authorList>
    </citation>
    <scope>NUCLEOTIDE SEQUENCE</scope>
    <source>
        <strain evidence="10">R3-111a-1</strain>
    </source>
</reference>
<feature type="compositionally biased region" description="Gly residues" evidence="6">
    <location>
        <begin position="392"/>
        <end position="405"/>
    </location>
</feature>
<dbReference type="eggNOG" id="ENOG502SMBZ">
    <property type="taxonomic scope" value="Eukaryota"/>
</dbReference>
<evidence type="ECO:0000256" key="7">
    <source>
        <dbReference type="SAM" id="Phobius"/>
    </source>
</evidence>
<reference evidence="9" key="2">
    <citation type="submission" date="2010-07" db="EMBL/GenBank/DDBJ databases">
        <authorList>
            <consortium name="The Broad Institute Genome Sequencing Platform"/>
            <consortium name="Broad Institute Genome Sequencing Center for Infectious Disease"/>
            <person name="Ma L.-J."/>
            <person name="Dead R."/>
            <person name="Young S."/>
            <person name="Zeng Q."/>
            <person name="Koehrsen M."/>
            <person name="Alvarado L."/>
            <person name="Berlin A."/>
            <person name="Chapman S.B."/>
            <person name="Chen Z."/>
            <person name="Freedman E."/>
            <person name="Gellesch M."/>
            <person name="Goldberg J."/>
            <person name="Griggs A."/>
            <person name="Gujja S."/>
            <person name="Heilman E.R."/>
            <person name="Heiman D."/>
            <person name="Hepburn T."/>
            <person name="Howarth C."/>
            <person name="Jen D."/>
            <person name="Larson L."/>
            <person name="Mehta T."/>
            <person name="Neiman D."/>
            <person name="Pearson M."/>
            <person name="Roberts A."/>
            <person name="Saif S."/>
            <person name="Shea T."/>
            <person name="Shenoy N."/>
            <person name="Sisk P."/>
            <person name="Stolte C."/>
            <person name="Sykes S."/>
            <person name="Walk T."/>
            <person name="White J."/>
            <person name="Yandava C."/>
            <person name="Haas B."/>
            <person name="Nusbaum C."/>
            <person name="Birren B."/>
        </authorList>
    </citation>
    <scope>NUCLEOTIDE SEQUENCE</scope>
    <source>
        <strain evidence="9">R3-111a-1</strain>
    </source>
</reference>
<name>J3PEG9_GAET3</name>
<feature type="region of interest" description="Disordered" evidence="6">
    <location>
        <begin position="1"/>
        <end position="178"/>
    </location>
</feature>
<dbReference type="GO" id="GO:0008270">
    <property type="term" value="F:zinc ion binding"/>
    <property type="evidence" value="ECO:0007669"/>
    <property type="project" value="InterPro"/>
</dbReference>
<proteinExistence type="predicted"/>
<reference evidence="11" key="1">
    <citation type="submission" date="2010-07" db="EMBL/GenBank/DDBJ databases">
        <title>The genome sequence of Gaeumannomyces graminis var. tritici strain R3-111a-1.</title>
        <authorList>
            <consortium name="The Broad Institute Genome Sequencing Platform"/>
            <person name="Ma L.-J."/>
            <person name="Dead R."/>
            <person name="Young S."/>
            <person name="Zeng Q."/>
            <person name="Koehrsen M."/>
            <person name="Alvarado L."/>
            <person name="Berlin A."/>
            <person name="Chapman S.B."/>
            <person name="Chen Z."/>
            <person name="Freedman E."/>
            <person name="Gellesch M."/>
            <person name="Goldberg J."/>
            <person name="Griggs A."/>
            <person name="Gujja S."/>
            <person name="Heilman E.R."/>
            <person name="Heiman D."/>
            <person name="Hepburn T."/>
            <person name="Howarth C."/>
            <person name="Jen D."/>
            <person name="Larson L."/>
            <person name="Mehta T."/>
            <person name="Neiman D."/>
            <person name="Pearson M."/>
            <person name="Roberts A."/>
            <person name="Saif S."/>
            <person name="Shea T."/>
            <person name="Shenoy N."/>
            <person name="Sisk P."/>
            <person name="Stolte C."/>
            <person name="Sykes S."/>
            <person name="Walk T."/>
            <person name="White J."/>
            <person name="Yandava C."/>
            <person name="Haas B."/>
            <person name="Nusbaum C."/>
            <person name="Birren B."/>
        </authorList>
    </citation>
    <scope>NUCLEOTIDE SEQUENCE [LARGE SCALE GENOMIC DNA]</scope>
    <source>
        <strain evidence="11">R3-111a-1</strain>
    </source>
</reference>
<dbReference type="GO" id="GO:0003677">
    <property type="term" value="F:DNA binding"/>
    <property type="evidence" value="ECO:0007669"/>
    <property type="project" value="UniProtKB-KW"/>
</dbReference>
<feature type="compositionally biased region" description="Low complexity" evidence="6">
    <location>
        <begin position="75"/>
        <end position="84"/>
    </location>
</feature>
<dbReference type="VEuPathDB" id="FungiDB:GGTG_11900"/>
<evidence type="ECO:0000259" key="8">
    <source>
        <dbReference type="SMART" id="SM00906"/>
    </source>
</evidence>
<feature type="region of interest" description="Disordered" evidence="6">
    <location>
        <begin position="796"/>
        <end position="815"/>
    </location>
</feature>
<keyword evidence="11" id="KW-1185">Reference proteome</keyword>
<dbReference type="GeneID" id="20352358"/>
<keyword evidence="4" id="KW-0804">Transcription</keyword>
<dbReference type="GO" id="GO:0006351">
    <property type="term" value="P:DNA-templated transcription"/>
    <property type="evidence" value="ECO:0007669"/>
    <property type="project" value="InterPro"/>
</dbReference>
<feature type="compositionally biased region" description="Polar residues" evidence="6">
    <location>
        <begin position="134"/>
        <end position="146"/>
    </location>
</feature>